<dbReference type="Proteomes" id="UP000515873">
    <property type="component" value="Chromosome"/>
</dbReference>
<accession>A0A7G8PZV2</accession>
<protein>
    <recommendedName>
        <fullName evidence="2">UPF0102 protein H8F01_13075</fullName>
    </recommendedName>
</protein>
<dbReference type="Gene3D" id="3.40.1350.10">
    <property type="match status" value="1"/>
</dbReference>
<reference evidence="3 4" key="1">
    <citation type="submission" date="2020-08" db="EMBL/GenBank/DDBJ databases">
        <title>Dyella sp. G9 isolated from forest soil.</title>
        <authorList>
            <person name="Fu J."/>
            <person name="Qiu L."/>
        </authorList>
    </citation>
    <scope>NUCLEOTIDE SEQUENCE [LARGE SCALE GENOMIC DNA]</scope>
    <source>
        <strain evidence="3 4">G9</strain>
    </source>
</reference>
<dbReference type="PANTHER" id="PTHR34039">
    <property type="entry name" value="UPF0102 PROTEIN YRAN"/>
    <property type="match status" value="1"/>
</dbReference>
<keyword evidence="4" id="KW-1185">Reference proteome</keyword>
<evidence type="ECO:0000256" key="1">
    <source>
        <dbReference type="ARBA" id="ARBA00006738"/>
    </source>
</evidence>
<dbReference type="RefSeq" id="WP_187055543.1">
    <property type="nucleotide sequence ID" value="NZ_CP060412.1"/>
</dbReference>
<dbReference type="NCBIfam" id="NF009150">
    <property type="entry name" value="PRK12497.1-3"/>
    <property type="match status" value="1"/>
</dbReference>
<gene>
    <name evidence="3" type="ORF">H8F01_13075</name>
</gene>
<dbReference type="InterPro" id="IPR011335">
    <property type="entry name" value="Restrct_endonuc-II-like"/>
</dbReference>
<dbReference type="AlphaFoldDB" id="A0A7G8PZV2"/>
<evidence type="ECO:0000313" key="3">
    <source>
        <dbReference type="EMBL" id="QNK00060.1"/>
    </source>
</evidence>
<comment type="similarity">
    <text evidence="1 2">Belongs to the UPF0102 family.</text>
</comment>
<dbReference type="InterPro" id="IPR003509">
    <property type="entry name" value="UPF0102_YraN-like"/>
</dbReference>
<dbReference type="EMBL" id="CP060412">
    <property type="protein sequence ID" value="QNK00060.1"/>
    <property type="molecule type" value="Genomic_DNA"/>
</dbReference>
<dbReference type="PANTHER" id="PTHR34039:SF1">
    <property type="entry name" value="UPF0102 PROTEIN YRAN"/>
    <property type="match status" value="1"/>
</dbReference>
<dbReference type="KEGG" id="dtl:H8F01_13075"/>
<dbReference type="HAMAP" id="MF_00048">
    <property type="entry name" value="UPF0102"/>
    <property type="match status" value="1"/>
</dbReference>
<dbReference type="InterPro" id="IPR011856">
    <property type="entry name" value="tRNA_endonuc-like_dom_sf"/>
</dbReference>
<organism evidence="3 4">
    <name type="scientific">Dyella telluris</name>
    <dbReference type="NCBI Taxonomy" id="2763498"/>
    <lineage>
        <taxon>Bacteria</taxon>
        <taxon>Pseudomonadati</taxon>
        <taxon>Pseudomonadota</taxon>
        <taxon>Gammaproteobacteria</taxon>
        <taxon>Lysobacterales</taxon>
        <taxon>Rhodanobacteraceae</taxon>
        <taxon>Dyella</taxon>
    </lineage>
</organism>
<sequence length="118" mass="12929">MRAAGAAFEQRACAELQRAGFALLDRNYTTRYGELDLVMLEAGTVVFVEVRHRRYASHGGAAVSVTASKQARLVAAAELWLAAHPKHARLPCRFDVVSYDGPGDSALMHHWRGAFEAC</sequence>
<dbReference type="SUPFAM" id="SSF52980">
    <property type="entry name" value="Restriction endonuclease-like"/>
    <property type="match status" value="1"/>
</dbReference>
<proteinExistence type="inferred from homology"/>
<dbReference type="Pfam" id="PF02021">
    <property type="entry name" value="UPF0102"/>
    <property type="match status" value="1"/>
</dbReference>
<dbReference type="NCBIfam" id="TIGR00252">
    <property type="entry name" value="YraN family protein"/>
    <property type="match status" value="1"/>
</dbReference>
<evidence type="ECO:0000313" key="4">
    <source>
        <dbReference type="Proteomes" id="UP000515873"/>
    </source>
</evidence>
<dbReference type="GO" id="GO:0003676">
    <property type="term" value="F:nucleic acid binding"/>
    <property type="evidence" value="ECO:0007669"/>
    <property type="project" value="InterPro"/>
</dbReference>
<name>A0A7G8PZV2_9GAMM</name>
<evidence type="ECO:0000256" key="2">
    <source>
        <dbReference type="HAMAP-Rule" id="MF_00048"/>
    </source>
</evidence>